<dbReference type="Proteomes" id="UP001497444">
    <property type="component" value="Chromosome 15"/>
</dbReference>
<dbReference type="EMBL" id="OZ020110">
    <property type="protein sequence ID" value="CAK9263447.1"/>
    <property type="molecule type" value="Genomic_DNA"/>
</dbReference>
<evidence type="ECO:0000313" key="2">
    <source>
        <dbReference type="Proteomes" id="UP001497444"/>
    </source>
</evidence>
<reference evidence="1" key="1">
    <citation type="submission" date="2024-02" db="EMBL/GenBank/DDBJ databases">
        <authorList>
            <consortium name="ELIXIR-Norway"/>
            <consortium name="Elixir Norway"/>
        </authorList>
    </citation>
    <scope>NUCLEOTIDE SEQUENCE</scope>
</reference>
<keyword evidence="2" id="KW-1185">Reference proteome</keyword>
<evidence type="ECO:0000313" key="1">
    <source>
        <dbReference type="EMBL" id="CAK9263447.1"/>
    </source>
</evidence>
<name>A0ABP0WAJ4_9BRYO</name>
<protein>
    <submittedName>
        <fullName evidence="1">Uncharacterized protein</fullName>
    </submittedName>
</protein>
<accession>A0ABP0WAJ4</accession>
<sequence>MEVVVVDNLRKRHVFGRHFGYIRSDSRKRKKKMRSGGVDAVFSTGQTPFLMEVFGDCSIIGESCRLCAGGPIQLKERLR</sequence>
<organism evidence="1 2">
    <name type="scientific">Sphagnum jensenii</name>
    <dbReference type="NCBI Taxonomy" id="128206"/>
    <lineage>
        <taxon>Eukaryota</taxon>
        <taxon>Viridiplantae</taxon>
        <taxon>Streptophyta</taxon>
        <taxon>Embryophyta</taxon>
        <taxon>Bryophyta</taxon>
        <taxon>Sphagnophytina</taxon>
        <taxon>Sphagnopsida</taxon>
        <taxon>Sphagnales</taxon>
        <taxon>Sphagnaceae</taxon>
        <taxon>Sphagnum</taxon>
    </lineage>
</organism>
<proteinExistence type="predicted"/>
<gene>
    <name evidence="1" type="ORF">CSSPJE1EN1_LOCUS8925</name>
</gene>